<comment type="caution">
    <text evidence="1">The sequence shown here is derived from an EMBL/GenBank/DDBJ whole genome shotgun (WGS) entry which is preliminary data.</text>
</comment>
<protein>
    <submittedName>
        <fullName evidence="1">Uncharacterized protein</fullName>
    </submittedName>
</protein>
<name>A0A5B7JI39_PORTR</name>
<organism evidence="1 2">
    <name type="scientific">Portunus trituberculatus</name>
    <name type="common">Swimming crab</name>
    <name type="synonym">Neptunus trituberculatus</name>
    <dbReference type="NCBI Taxonomy" id="210409"/>
    <lineage>
        <taxon>Eukaryota</taxon>
        <taxon>Metazoa</taxon>
        <taxon>Ecdysozoa</taxon>
        <taxon>Arthropoda</taxon>
        <taxon>Crustacea</taxon>
        <taxon>Multicrustacea</taxon>
        <taxon>Malacostraca</taxon>
        <taxon>Eumalacostraca</taxon>
        <taxon>Eucarida</taxon>
        <taxon>Decapoda</taxon>
        <taxon>Pleocyemata</taxon>
        <taxon>Brachyura</taxon>
        <taxon>Eubrachyura</taxon>
        <taxon>Portunoidea</taxon>
        <taxon>Portunidae</taxon>
        <taxon>Portuninae</taxon>
        <taxon>Portunus</taxon>
    </lineage>
</organism>
<dbReference type="EMBL" id="VSRR010097060">
    <property type="protein sequence ID" value="MPC94043.1"/>
    <property type="molecule type" value="Genomic_DNA"/>
</dbReference>
<dbReference type="Proteomes" id="UP000324222">
    <property type="component" value="Unassembled WGS sequence"/>
</dbReference>
<evidence type="ECO:0000313" key="2">
    <source>
        <dbReference type="Proteomes" id="UP000324222"/>
    </source>
</evidence>
<dbReference type="AlphaFoldDB" id="A0A5B7JI39"/>
<keyword evidence="2" id="KW-1185">Reference proteome</keyword>
<accession>A0A5B7JI39</accession>
<proteinExistence type="predicted"/>
<reference evidence="1 2" key="1">
    <citation type="submission" date="2019-05" db="EMBL/GenBank/DDBJ databases">
        <title>Another draft genome of Portunus trituberculatus and its Hox gene families provides insights of decapod evolution.</title>
        <authorList>
            <person name="Jeong J.-H."/>
            <person name="Song I."/>
            <person name="Kim S."/>
            <person name="Choi T."/>
            <person name="Kim D."/>
            <person name="Ryu S."/>
            <person name="Kim W."/>
        </authorList>
    </citation>
    <scope>NUCLEOTIDE SEQUENCE [LARGE SCALE GENOMIC DNA]</scope>
    <source>
        <tissue evidence="1">Muscle</tissue>
    </source>
</reference>
<sequence>MPAGERNRLARVIKLRSGTLRHGTALHGTVRQDQTALHGADRLAAVVVMVVSVA</sequence>
<evidence type="ECO:0000313" key="1">
    <source>
        <dbReference type="EMBL" id="MPC94043.1"/>
    </source>
</evidence>
<gene>
    <name evidence="1" type="ORF">E2C01_089193</name>
</gene>